<reference evidence="3 4" key="1">
    <citation type="submission" date="2018-10" db="EMBL/GenBank/DDBJ databases">
        <title>Phylogenomics of Brevibacillus.</title>
        <authorList>
            <person name="Dunlap C."/>
        </authorList>
    </citation>
    <scope>NUCLEOTIDE SEQUENCE [LARGE SCALE GENOMIC DNA]</scope>
    <source>
        <strain evidence="3 4">JCM 15716</strain>
    </source>
</reference>
<name>A0A3M8DFY2_9BACL</name>
<evidence type="ECO:0000259" key="1">
    <source>
        <dbReference type="Pfam" id="PF07726"/>
    </source>
</evidence>
<protein>
    <submittedName>
        <fullName evidence="3">MoxR family ATPase</fullName>
    </submittedName>
</protein>
<feature type="domain" description="ChlI/MoxR AAA lid" evidence="2">
    <location>
        <begin position="229"/>
        <end position="299"/>
    </location>
</feature>
<dbReference type="Proteomes" id="UP000271031">
    <property type="component" value="Unassembled WGS sequence"/>
</dbReference>
<dbReference type="InterPro" id="IPR027417">
    <property type="entry name" value="P-loop_NTPase"/>
</dbReference>
<dbReference type="RefSeq" id="WP_122918728.1">
    <property type="nucleotide sequence ID" value="NZ_RHHQ01000012.1"/>
</dbReference>
<dbReference type="PANTHER" id="PTHR42759">
    <property type="entry name" value="MOXR FAMILY PROTEIN"/>
    <property type="match status" value="1"/>
</dbReference>
<dbReference type="EMBL" id="RHHQ01000012">
    <property type="protein sequence ID" value="RNB87030.1"/>
    <property type="molecule type" value="Genomic_DNA"/>
</dbReference>
<dbReference type="Gene3D" id="3.40.50.300">
    <property type="entry name" value="P-loop containing nucleotide triphosphate hydrolases"/>
    <property type="match status" value="1"/>
</dbReference>
<evidence type="ECO:0000313" key="3">
    <source>
        <dbReference type="EMBL" id="RNB87030.1"/>
    </source>
</evidence>
<evidence type="ECO:0000313" key="4">
    <source>
        <dbReference type="Proteomes" id="UP000271031"/>
    </source>
</evidence>
<gene>
    <name evidence="3" type="ORF">EDM56_15130</name>
</gene>
<dbReference type="InterPro" id="IPR011703">
    <property type="entry name" value="ATPase_AAA-3"/>
</dbReference>
<dbReference type="GO" id="GO:0005524">
    <property type="term" value="F:ATP binding"/>
    <property type="evidence" value="ECO:0007669"/>
    <property type="project" value="InterPro"/>
</dbReference>
<dbReference type="PIRSF" id="PIRSF002849">
    <property type="entry name" value="AAA_ATPase_chaperone_MoxR_prd"/>
    <property type="match status" value="1"/>
</dbReference>
<dbReference type="SUPFAM" id="SSF52540">
    <property type="entry name" value="P-loop containing nucleoside triphosphate hydrolases"/>
    <property type="match status" value="1"/>
</dbReference>
<dbReference type="Pfam" id="PF07726">
    <property type="entry name" value="AAA_3"/>
    <property type="match status" value="1"/>
</dbReference>
<dbReference type="AlphaFoldDB" id="A0A3M8DFY2"/>
<dbReference type="Gene3D" id="1.10.8.80">
    <property type="entry name" value="Magnesium chelatase subunit I, C-Terminal domain"/>
    <property type="match status" value="1"/>
</dbReference>
<dbReference type="Pfam" id="PF17863">
    <property type="entry name" value="AAA_lid_2"/>
    <property type="match status" value="1"/>
</dbReference>
<feature type="domain" description="ATPase AAA-3" evidence="1">
    <location>
        <begin position="36"/>
        <end position="166"/>
    </location>
</feature>
<organism evidence="3 4">
    <name type="scientific">Brevibacillus fluminis</name>
    <dbReference type="NCBI Taxonomy" id="511487"/>
    <lineage>
        <taxon>Bacteria</taxon>
        <taxon>Bacillati</taxon>
        <taxon>Bacillota</taxon>
        <taxon>Bacilli</taxon>
        <taxon>Bacillales</taxon>
        <taxon>Paenibacillaceae</taxon>
        <taxon>Brevibacillus</taxon>
    </lineage>
</organism>
<dbReference type="GO" id="GO:0016887">
    <property type="term" value="F:ATP hydrolysis activity"/>
    <property type="evidence" value="ECO:0007669"/>
    <property type="project" value="InterPro"/>
</dbReference>
<keyword evidence="4" id="KW-1185">Reference proteome</keyword>
<dbReference type="InterPro" id="IPR050764">
    <property type="entry name" value="CbbQ/NirQ/NorQ/GpvN"/>
</dbReference>
<dbReference type="OrthoDB" id="9808397at2"/>
<comment type="caution">
    <text evidence="3">The sequence shown here is derived from an EMBL/GenBank/DDBJ whole genome shotgun (WGS) entry which is preliminary data.</text>
</comment>
<proteinExistence type="predicted"/>
<dbReference type="CDD" id="cd00009">
    <property type="entry name" value="AAA"/>
    <property type="match status" value="1"/>
</dbReference>
<sequence>MHAEKVQQLLHSINSVIVGKETEVRLLIAGLLARGHVLLEDLPGMGKTVLARTLAQSIGGAFQRLQFTSDLLPSDVVGLHFFNPKTGNFELRRGPVFADVLLADEINRATPRTQSGLLECMEERQATIEGVSLPLPEAFFVIATQNPIESEGTYPLPEAQLDRFLFRLSLGYGTRTDSLAIMRRFRTDSPLDDVQPVLGAQDIIQMQKEVRRVHVSEAVENYIIDLTEASRTHSSIEVGISPRAMLALVRASQAIAYIDGRSFVLPDDVKLAVPPLFTHRIRLTMEAELLQTERDVVQELLQSVPAPVETGVQ</sequence>
<evidence type="ECO:0000259" key="2">
    <source>
        <dbReference type="Pfam" id="PF17863"/>
    </source>
</evidence>
<accession>A0A3M8DFY2</accession>
<dbReference type="PANTHER" id="PTHR42759:SF5">
    <property type="entry name" value="METHANOL DEHYDROGENASE REGULATOR"/>
    <property type="match status" value="1"/>
</dbReference>
<dbReference type="InterPro" id="IPR041628">
    <property type="entry name" value="ChlI/MoxR_AAA_lid"/>
</dbReference>